<feature type="non-terminal residue" evidence="2">
    <location>
        <position position="172"/>
    </location>
</feature>
<evidence type="ECO:0000313" key="2">
    <source>
        <dbReference type="EMBL" id="OUS14426.1"/>
    </source>
</evidence>
<dbReference type="EMBL" id="MAAX01000124">
    <property type="protein sequence ID" value="OUS14426.1"/>
    <property type="molecule type" value="Genomic_DNA"/>
</dbReference>
<dbReference type="RefSeq" id="WP_303686961.1">
    <property type="nucleotide sequence ID" value="NZ_MAAX01000124.1"/>
</dbReference>
<comment type="caution">
    <text evidence="2">The sequence shown here is derived from an EMBL/GenBank/DDBJ whole genome shotgun (WGS) entry which is preliminary data.</text>
</comment>
<keyword evidence="1" id="KW-1133">Transmembrane helix</keyword>
<evidence type="ECO:0008006" key="4">
    <source>
        <dbReference type="Google" id="ProtNLM"/>
    </source>
</evidence>
<keyword evidence="1" id="KW-0812">Transmembrane</keyword>
<evidence type="ECO:0000256" key="1">
    <source>
        <dbReference type="SAM" id="Phobius"/>
    </source>
</evidence>
<dbReference type="AlphaFoldDB" id="A0A1Z8AVR3"/>
<feature type="transmembrane region" description="Helical" evidence="1">
    <location>
        <begin position="140"/>
        <end position="171"/>
    </location>
</feature>
<keyword evidence="1" id="KW-0472">Membrane</keyword>
<feature type="transmembrane region" description="Helical" evidence="1">
    <location>
        <begin position="88"/>
        <end position="107"/>
    </location>
</feature>
<dbReference type="InterPro" id="IPR025367">
    <property type="entry name" value="DUF4271"/>
</dbReference>
<protein>
    <recommendedName>
        <fullName evidence="4">DUF4271 domain-containing protein</fullName>
    </recommendedName>
</protein>
<dbReference type="Pfam" id="PF14093">
    <property type="entry name" value="DUF4271"/>
    <property type="match status" value="1"/>
</dbReference>
<evidence type="ECO:0000313" key="3">
    <source>
        <dbReference type="Proteomes" id="UP000196102"/>
    </source>
</evidence>
<organism evidence="2 3">
    <name type="scientific">Nonlabens dokdonensis</name>
    <dbReference type="NCBI Taxonomy" id="328515"/>
    <lineage>
        <taxon>Bacteria</taxon>
        <taxon>Pseudomonadati</taxon>
        <taxon>Bacteroidota</taxon>
        <taxon>Flavobacteriia</taxon>
        <taxon>Flavobacteriales</taxon>
        <taxon>Flavobacteriaceae</taxon>
        <taxon>Nonlabens</taxon>
    </lineage>
</organism>
<proteinExistence type="predicted"/>
<feature type="transmembrane region" description="Helical" evidence="1">
    <location>
        <begin position="59"/>
        <end position="82"/>
    </location>
</feature>
<dbReference type="Proteomes" id="UP000196102">
    <property type="component" value="Unassembled WGS sequence"/>
</dbReference>
<sequence length="172" mass="19957">MELELRQIEYNSWISFIFLTCISAIAISRWLSSYRISDLLSSFYKDRFIKITRNSDKNLSLLVVTSVIIYTIQIALLIYLWLQESGDKYQGFISYLIVLTVLSVFLLSKHYIGKLVAEICGFQDELHIVEHHRNIYRAMLAYMLLFINSIVIYSTSSSFLALQIATVFTLLS</sequence>
<gene>
    <name evidence="2" type="ORF">A9Q93_08345</name>
</gene>
<feature type="transmembrane region" description="Helical" evidence="1">
    <location>
        <begin position="12"/>
        <end position="31"/>
    </location>
</feature>
<name>A0A1Z8AVR3_9FLAO</name>
<reference evidence="3" key="1">
    <citation type="journal article" date="2017" name="Proc. Natl. Acad. Sci. U.S.A.">
        <title>Simulation of Deepwater Horizon oil plume reveals substrate specialization within a complex community of hydrocarbon-degraders.</title>
        <authorList>
            <person name="Hu P."/>
            <person name="Dubinsky E.A."/>
            <person name="Probst A.J."/>
            <person name="Wang J."/>
            <person name="Sieber C.M.K."/>
            <person name="Tom L.M."/>
            <person name="Gardinali P."/>
            <person name="Banfield J.F."/>
            <person name="Atlas R.M."/>
            <person name="Andersen G.L."/>
        </authorList>
    </citation>
    <scope>NUCLEOTIDE SEQUENCE [LARGE SCALE GENOMIC DNA]</scope>
</reference>
<accession>A0A1Z8AVR3</accession>